<name>A0AA37S5F4_9GAMM</name>
<evidence type="ECO:0000313" key="1">
    <source>
        <dbReference type="EMBL" id="GLQ03249.1"/>
    </source>
</evidence>
<reference evidence="1" key="1">
    <citation type="journal article" date="2014" name="Int. J. Syst. Evol. Microbiol.">
        <title>Complete genome sequence of Corynebacterium casei LMG S-19264T (=DSM 44701T), isolated from a smear-ripened cheese.</title>
        <authorList>
            <consortium name="US DOE Joint Genome Institute (JGI-PGF)"/>
            <person name="Walter F."/>
            <person name="Albersmeier A."/>
            <person name="Kalinowski J."/>
            <person name="Ruckert C."/>
        </authorList>
    </citation>
    <scope>NUCLEOTIDE SEQUENCE</scope>
    <source>
        <strain evidence="1">NBRC 103034</strain>
    </source>
</reference>
<dbReference type="Proteomes" id="UP001161408">
    <property type="component" value="Unassembled WGS sequence"/>
</dbReference>
<evidence type="ECO:0000313" key="2">
    <source>
        <dbReference type="Proteomes" id="UP001161408"/>
    </source>
</evidence>
<keyword evidence="2" id="KW-1185">Reference proteome</keyword>
<dbReference type="AlphaFoldDB" id="A0AA37S5F4"/>
<comment type="caution">
    <text evidence="1">The sequence shown here is derived from an EMBL/GenBank/DDBJ whole genome shotgun (WGS) entry which is preliminary data.</text>
</comment>
<sequence length="70" mass="7963">MFVRYLKGSHKKINIIVTNVTNAISAKPDIVRILINNLVKVNKNITFKINLIVAEKKLKISLFSVPNILF</sequence>
<accession>A0AA37S5F4</accession>
<reference evidence="1" key="2">
    <citation type="submission" date="2023-01" db="EMBL/GenBank/DDBJ databases">
        <title>Draft genome sequence of Pseudoalteromonas tetraodonis strain NBRC 103034.</title>
        <authorList>
            <person name="Sun Q."/>
            <person name="Mori K."/>
        </authorList>
    </citation>
    <scope>NUCLEOTIDE SEQUENCE</scope>
    <source>
        <strain evidence="1">NBRC 103034</strain>
    </source>
</reference>
<protein>
    <submittedName>
        <fullName evidence="1">Uncharacterized protein</fullName>
    </submittedName>
</protein>
<proteinExistence type="predicted"/>
<gene>
    <name evidence="1" type="ORF">GCM10007914_21300</name>
</gene>
<organism evidence="1 2">
    <name type="scientific">Pseudoalteromonas tetraodonis GFC</name>
    <dbReference type="NCBI Taxonomy" id="1315271"/>
    <lineage>
        <taxon>Bacteria</taxon>
        <taxon>Pseudomonadati</taxon>
        <taxon>Pseudomonadota</taxon>
        <taxon>Gammaproteobacteria</taxon>
        <taxon>Alteromonadales</taxon>
        <taxon>Pseudoalteromonadaceae</taxon>
        <taxon>Pseudoalteromonas</taxon>
    </lineage>
</organism>
<dbReference type="EMBL" id="BSNE01000012">
    <property type="protein sequence ID" value="GLQ03249.1"/>
    <property type="molecule type" value="Genomic_DNA"/>
</dbReference>